<organism evidence="14 15">
    <name type="scientific">Neodiprion lecontei</name>
    <name type="common">Redheaded pine sawfly</name>
    <dbReference type="NCBI Taxonomy" id="441921"/>
    <lineage>
        <taxon>Eukaryota</taxon>
        <taxon>Metazoa</taxon>
        <taxon>Ecdysozoa</taxon>
        <taxon>Arthropoda</taxon>
        <taxon>Hexapoda</taxon>
        <taxon>Insecta</taxon>
        <taxon>Pterygota</taxon>
        <taxon>Neoptera</taxon>
        <taxon>Endopterygota</taxon>
        <taxon>Hymenoptera</taxon>
        <taxon>Tenthredinoidea</taxon>
        <taxon>Diprionidae</taxon>
        <taxon>Diprioninae</taxon>
        <taxon>Neodiprion</taxon>
    </lineage>
</organism>
<keyword evidence="10" id="KW-0505">Motor protein</keyword>
<evidence type="ECO:0000256" key="11">
    <source>
        <dbReference type="ARBA" id="ARBA00023212"/>
    </source>
</evidence>
<keyword evidence="14" id="KW-1185">Reference proteome</keyword>
<evidence type="ECO:0000256" key="7">
    <source>
        <dbReference type="ARBA" id="ARBA00022794"/>
    </source>
</evidence>
<keyword evidence="8" id="KW-0243">Dynein</keyword>
<evidence type="ECO:0000256" key="12">
    <source>
        <dbReference type="ARBA" id="ARBA00023273"/>
    </source>
</evidence>
<proteinExistence type="inferred from homology"/>
<comment type="subcellular location">
    <subcellularLocation>
        <location evidence="1">Cytoplasm</location>
        <location evidence="1">Cytoskeleton</location>
        <location evidence="1">Cilium basal body</location>
    </subcellularLocation>
</comment>
<dbReference type="RefSeq" id="XP_046587100.1">
    <property type="nucleotide sequence ID" value="XM_046731144.1"/>
</dbReference>
<evidence type="ECO:0000256" key="5">
    <source>
        <dbReference type="ARBA" id="ARBA00022490"/>
    </source>
</evidence>
<evidence type="ECO:0000256" key="9">
    <source>
        <dbReference type="ARBA" id="ARBA00023069"/>
    </source>
</evidence>
<accession>A0ABM3FGF5</accession>
<dbReference type="GeneID" id="107223622"/>
<sequence length="352" mass="39825">MDATEESMREMALRLSLEDENKRKTDRSITHERSIIIIGSKGVGKTTMVYRFLEKEESPKATIAMDYSFGRKAGKSLVKDVVHVWEVGPLTSSLLSAAMTGSALTHSPHHTTLLMMLDLSKPEELWATLEECLTIARSAMRMSFDDNAIKALRDCRKRENNPKNETYEGETEPFPLKLCIVGGRYDEFKEFNSDRKQLIGRALRAAAHALGAGLHYHSCRDTSLVRRAKDMLSHYGFGSQLTKGVCIDYEKPLLVPVGLDSFTQIGLNFGQGRNAHILESIKQMYVTHIPQTTKENENPQDLEDPANDPNFREPIIDRLRAQREEVKRKEIGILLQEMLEGRALKIPIPEPM</sequence>
<keyword evidence="4" id="KW-0217">Developmental protein</keyword>
<evidence type="ECO:0000256" key="1">
    <source>
        <dbReference type="ARBA" id="ARBA00004120"/>
    </source>
</evidence>
<name>A0ABM3FGF5_NEOLC</name>
<keyword evidence="6" id="KW-0493">Microtubule</keyword>
<keyword evidence="5" id="KW-0963">Cytoplasm</keyword>
<evidence type="ECO:0000256" key="8">
    <source>
        <dbReference type="ARBA" id="ARBA00023017"/>
    </source>
</evidence>
<keyword evidence="12" id="KW-0966">Cell projection</keyword>
<evidence type="ECO:0000256" key="6">
    <source>
        <dbReference type="ARBA" id="ARBA00022701"/>
    </source>
</evidence>
<evidence type="ECO:0000313" key="14">
    <source>
        <dbReference type="Proteomes" id="UP000829291"/>
    </source>
</evidence>
<keyword evidence="11" id="KW-0206">Cytoskeleton</keyword>
<dbReference type="InterPro" id="IPR027417">
    <property type="entry name" value="P-loop_NTPase"/>
</dbReference>
<evidence type="ECO:0000256" key="4">
    <source>
        <dbReference type="ARBA" id="ARBA00022473"/>
    </source>
</evidence>
<reference evidence="15" key="1">
    <citation type="submission" date="2025-08" db="UniProtKB">
        <authorList>
            <consortium name="RefSeq"/>
        </authorList>
    </citation>
    <scope>IDENTIFICATION</scope>
    <source>
        <tissue evidence="15">Thorax and Abdomen</tissue>
    </source>
</reference>
<evidence type="ECO:0000256" key="13">
    <source>
        <dbReference type="SAM" id="MobiDB-lite"/>
    </source>
</evidence>
<gene>
    <name evidence="15" type="primary">LOC107223622</name>
</gene>
<evidence type="ECO:0000313" key="15">
    <source>
        <dbReference type="RefSeq" id="XP_046587100.1"/>
    </source>
</evidence>
<dbReference type="Gene3D" id="3.40.50.300">
    <property type="entry name" value="P-loop containing nucleotide triphosphate hydrolases"/>
    <property type="match status" value="1"/>
</dbReference>
<evidence type="ECO:0000256" key="3">
    <source>
        <dbReference type="ARBA" id="ARBA00018863"/>
    </source>
</evidence>
<feature type="region of interest" description="Disordered" evidence="13">
    <location>
        <begin position="293"/>
        <end position="312"/>
    </location>
</feature>
<protein>
    <recommendedName>
        <fullName evidence="3">Cytoplasmic dynein 2 light intermediate chain 1</fullName>
    </recommendedName>
</protein>
<keyword evidence="7" id="KW-0970">Cilium biogenesis/degradation</keyword>
<evidence type="ECO:0000256" key="10">
    <source>
        <dbReference type="ARBA" id="ARBA00023175"/>
    </source>
</evidence>
<dbReference type="PANTHER" id="PTHR13236">
    <property type="entry name" value="DYNEIN 2 LIGHT INTERMEDIATE CHAIN, ISOFORM 2"/>
    <property type="match status" value="1"/>
</dbReference>
<evidence type="ECO:0000256" key="2">
    <source>
        <dbReference type="ARBA" id="ARBA00006831"/>
    </source>
</evidence>
<dbReference type="InterPro" id="IPR040045">
    <property type="entry name" value="DYNC2LI1"/>
</dbReference>
<dbReference type="SUPFAM" id="SSF52540">
    <property type="entry name" value="P-loop containing nucleoside triphosphate hydrolases"/>
    <property type="match status" value="1"/>
</dbReference>
<keyword evidence="9" id="KW-0969">Cilium</keyword>
<dbReference type="Proteomes" id="UP000829291">
    <property type="component" value="Chromosome 2"/>
</dbReference>
<comment type="similarity">
    <text evidence="2">Belongs to the dynein light intermediate chain family.</text>
</comment>
<dbReference type="PANTHER" id="PTHR13236:SF0">
    <property type="entry name" value="CYTOPLASMIC DYNEIN 2 LIGHT INTERMEDIATE CHAIN 1"/>
    <property type="match status" value="1"/>
</dbReference>